<feature type="region of interest" description="Disordered" evidence="1">
    <location>
        <begin position="1"/>
        <end position="39"/>
    </location>
</feature>
<dbReference type="Proteomes" id="UP001330812">
    <property type="component" value="Chromosome"/>
</dbReference>
<evidence type="ECO:0000313" key="3">
    <source>
        <dbReference type="Proteomes" id="UP001330812"/>
    </source>
</evidence>
<evidence type="ECO:0000256" key="1">
    <source>
        <dbReference type="SAM" id="MobiDB-lite"/>
    </source>
</evidence>
<evidence type="ECO:0000313" key="2">
    <source>
        <dbReference type="EMBL" id="WSE27533.1"/>
    </source>
</evidence>
<dbReference type="RefSeq" id="WP_326566545.1">
    <property type="nucleotide sequence ID" value="NZ_CP142149.1"/>
</dbReference>
<gene>
    <name evidence="2" type="ORF">VSH64_32400</name>
</gene>
<name>A0ABZ1I1T5_9PSEU</name>
<organism evidence="2 3">
    <name type="scientific">Amycolatopsis rhabdoformis</name>
    <dbReference type="NCBI Taxonomy" id="1448059"/>
    <lineage>
        <taxon>Bacteria</taxon>
        <taxon>Bacillati</taxon>
        <taxon>Actinomycetota</taxon>
        <taxon>Actinomycetes</taxon>
        <taxon>Pseudonocardiales</taxon>
        <taxon>Pseudonocardiaceae</taxon>
        <taxon>Amycolatopsis</taxon>
    </lineage>
</organism>
<protein>
    <recommendedName>
        <fullName evidence="4">ESX-1 secretion-associated protein</fullName>
    </recommendedName>
</protein>
<keyword evidence="3" id="KW-1185">Reference proteome</keyword>
<proteinExistence type="predicted"/>
<sequence length="162" mass="17115">MADDLQLSATPLAPSTPEQPNPNPLASIPGDPLDTAGAERLSQSAQQLKSLATSGGFAINEAGLQHYTKVCDDYLNGLSDLSNDLFLLSREAKMGGGPYAKEIASFSVKISDGDPQALIPNLQLLKDSFAAVKDALTIANKNYRAADDAHSQVFQKLEGPES</sequence>
<reference evidence="2 3" key="1">
    <citation type="journal article" date="2015" name="Int. J. Syst. Evol. Microbiol.">
        <title>Amycolatopsis rhabdoformis sp. nov., an actinomycete isolated from a tropical forest soil.</title>
        <authorList>
            <person name="Souza W.R."/>
            <person name="Silva R.E."/>
            <person name="Goodfellow M."/>
            <person name="Busarakam K."/>
            <person name="Figueiro F.S."/>
            <person name="Ferreira D."/>
            <person name="Rodrigues-Filho E."/>
            <person name="Moraes L.A.B."/>
            <person name="Zucchi T.D."/>
        </authorList>
    </citation>
    <scope>NUCLEOTIDE SEQUENCE [LARGE SCALE GENOMIC DNA]</scope>
    <source>
        <strain evidence="2 3">NCIMB 14900</strain>
    </source>
</reference>
<evidence type="ECO:0008006" key="4">
    <source>
        <dbReference type="Google" id="ProtNLM"/>
    </source>
</evidence>
<accession>A0ABZ1I1T5</accession>
<dbReference type="EMBL" id="CP142149">
    <property type="protein sequence ID" value="WSE27533.1"/>
    <property type="molecule type" value="Genomic_DNA"/>
</dbReference>